<dbReference type="PANTHER" id="PTHR48081:SF8">
    <property type="entry name" value="ALPHA_BETA HYDROLASE FOLD-3 DOMAIN-CONTAINING PROTEIN-RELATED"/>
    <property type="match status" value="1"/>
</dbReference>
<dbReference type="EMBL" id="RKQG01000001">
    <property type="protein sequence ID" value="RPE31861.1"/>
    <property type="molecule type" value="Genomic_DNA"/>
</dbReference>
<protein>
    <submittedName>
        <fullName evidence="4">Acetyl esterase/lipase</fullName>
    </submittedName>
</protein>
<dbReference type="InterPro" id="IPR050300">
    <property type="entry name" value="GDXG_lipolytic_enzyme"/>
</dbReference>
<sequence length="324" mass="34994">MSAQNATGTGPTLEPEARAFAEATADPPYLFDLGPAKGRQAVDDVQSGEIAKPEIDEEWIEVPDGPTGAVRVRIVRPAGATGPLPAVLYIHGAGWVFGNARTHDRLVRELAVGARAAVVFPEYDLSPEARYPTAVEQNYAVARWVVTDGHTKGLDASRFAVAGDSVGGNMSAALTLMAKERGDVTLVQQVLFYPVTDAAFDTDSYQRFATGYFLRRDAMQWFWDQYTTDPDQRAEITASPLRATVEQLRGLPPALVITGEADVLRDEGEAYAGKLRQAGVPVTAVRFLGTIHDFVMLDALRSSKSAQGAVTLAVQTLRQALYRG</sequence>
<evidence type="ECO:0000259" key="3">
    <source>
        <dbReference type="Pfam" id="PF07859"/>
    </source>
</evidence>
<keyword evidence="5" id="KW-1185">Reference proteome</keyword>
<comment type="caution">
    <text evidence="4">The sequence shown here is derived from an EMBL/GenBank/DDBJ whole genome shotgun (WGS) entry which is preliminary data.</text>
</comment>
<feature type="domain" description="Alpha/beta hydrolase fold-3" evidence="3">
    <location>
        <begin position="87"/>
        <end position="295"/>
    </location>
</feature>
<feature type="compositionally biased region" description="Polar residues" evidence="2">
    <location>
        <begin position="1"/>
        <end position="10"/>
    </location>
</feature>
<dbReference type="InterPro" id="IPR029058">
    <property type="entry name" value="AB_hydrolase_fold"/>
</dbReference>
<evidence type="ECO:0000256" key="2">
    <source>
        <dbReference type="SAM" id="MobiDB-lite"/>
    </source>
</evidence>
<dbReference type="Gene3D" id="3.40.50.1820">
    <property type="entry name" value="alpha/beta hydrolase"/>
    <property type="match status" value="1"/>
</dbReference>
<dbReference type="Proteomes" id="UP000266906">
    <property type="component" value="Unassembled WGS sequence"/>
</dbReference>
<evidence type="ECO:0000256" key="1">
    <source>
        <dbReference type="ARBA" id="ARBA00022801"/>
    </source>
</evidence>
<proteinExistence type="predicted"/>
<keyword evidence="1" id="KW-0378">Hydrolase</keyword>
<dbReference type="Pfam" id="PF07859">
    <property type="entry name" value="Abhydrolase_3"/>
    <property type="match status" value="1"/>
</dbReference>
<dbReference type="SUPFAM" id="SSF53474">
    <property type="entry name" value="alpha/beta-Hydrolases"/>
    <property type="match status" value="1"/>
</dbReference>
<name>A0A3N4RM11_9ACTN</name>
<feature type="region of interest" description="Disordered" evidence="2">
    <location>
        <begin position="1"/>
        <end position="21"/>
    </location>
</feature>
<dbReference type="AlphaFoldDB" id="A0A3N4RM11"/>
<dbReference type="PANTHER" id="PTHR48081">
    <property type="entry name" value="AB HYDROLASE SUPERFAMILY PROTEIN C4A8.06C"/>
    <property type="match status" value="1"/>
</dbReference>
<accession>A0A3N4RM11</accession>
<evidence type="ECO:0000313" key="4">
    <source>
        <dbReference type="EMBL" id="RPE31861.1"/>
    </source>
</evidence>
<dbReference type="RefSeq" id="WP_123816996.1">
    <property type="nucleotide sequence ID" value="NZ_RKQG01000001.1"/>
</dbReference>
<organism evidence="4 5">
    <name type="scientific">Kitasatospora cineracea</name>
    <dbReference type="NCBI Taxonomy" id="88074"/>
    <lineage>
        <taxon>Bacteria</taxon>
        <taxon>Bacillati</taxon>
        <taxon>Actinomycetota</taxon>
        <taxon>Actinomycetes</taxon>
        <taxon>Kitasatosporales</taxon>
        <taxon>Streptomycetaceae</taxon>
        <taxon>Kitasatospora</taxon>
    </lineage>
</organism>
<dbReference type="InterPro" id="IPR013094">
    <property type="entry name" value="AB_hydrolase_3"/>
</dbReference>
<gene>
    <name evidence="4" type="ORF">EDD38_0100</name>
</gene>
<dbReference type="GO" id="GO:0016787">
    <property type="term" value="F:hydrolase activity"/>
    <property type="evidence" value="ECO:0007669"/>
    <property type="project" value="UniProtKB-KW"/>
</dbReference>
<reference evidence="4 5" key="1">
    <citation type="submission" date="2018-11" db="EMBL/GenBank/DDBJ databases">
        <title>Sequencing the genomes of 1000 actinobacteria strains.</title>
        <authorList>
            <person name="Klenk H.-P."/>
        </authorList>
    </citation>
    <scope>NUCLEOTIDE SEQUENCE [LARGE SCALE GENOMIC DNA]</scope>
    <source>
        <strain evidence="4 5">DSM 44781</strain>
    </source>
</reference>
<evidence type="ECO:0000313" key="5">
    <source>
        <dbReference type="Proteomes" id="UP000266906"/>
    </source>
</evidence>